<dbReference type="AlphaFoldDB" id="A0A2G8RCB7"/>
<dbReference type="PANTHER" id="PTHR40265">
    <property type="entry name" value="BLL2707 PROTEIN"/>
    <property type="match status" value="1"/>
</dbReference>
<dbReference type="EMBL" id="AWWI01000109">
    <property type="protein sequence ID" value="PIL19170.1"/>
    <property type="molecule type" value="Genomic_DNA"/>
</dbReference>
<dbReference type="RefSeq" id="WP_099911777.1">
    <property type="nucleotide sequence ID" value="NZ_AWWI01000109.1"/>
</dbReference>
<dbReference type="InterPro" id="IPR025870">
    <property type="entry name" value="Glyoxalase-like_dom"/>
</dbReference>
<dbReference type="SUPFAM" id="SSF54593">
    <property type="entry name" value="Glyoxalase/Bleomycin resistance protein/Dihydroxybiphenyl dioxygenase"/>
    <property type="match status" value="1"/>
</dbReference>
<proteinExistence type="predicted"/>
<comment type="caution">
    <text evidence="2">The sequence shown here is derived from an EMBL/GenBank/DDBJ whole genome shotgun (WGS) entry which is preliminary data.</text>
</comment>
<feature type="domain" description="Glyoxalase-like" evidence="1">
    <location>
        <begin position="4"/>
        <end position="179"/>
    </location>
</feature>
<evidence type="ECO:0000313" key="3">
    <source>
        <dbReference type="Proteomes" id="UP000231259"/>
    </source>
</evidence>
<evidence type="ECO:0000259" key="1">
    <source>
        <dbReference type="Pfam" id="PF13468"/>
    </source>
</evidence>
<dbReference type="OrthoDB" id="9812467at2"/>
<reference evidence="2 3" key="1">
    <citation type="submission" date="2013-09" db="EMBL/GenBank/DDBJ databases">
        <title>Genome sequencing of Phaeobacter antarcticus sp. nov. SM1211.</title>
        <authorList>
            <person name="Zhang X.-Y."/>
            <person name="Liu C."/>
            <person name="Chen X.-L."/>
            <person name="Xie B.-B."/>
            <person name="Qin Q.-L."/>
            <person name="Rong J.-C."/>
            <person name="Zhang Y.-Z."/>
        </authorList>
    </citation>
    <scope>NUCLEOTIDE SEQUENCE [LARGE SCALE GENOMIC DNA]</scope>
    <source>
        <strain evidence="2 3">SM1211</strain>
    </source>
</reference>
<dbReference type="Pfam" id="PF13468">
    <property type="entry name" value="Glyoxalase_3"/>
    <property type="match status" value="1"/>
</dbReference>
<name>A0A2G8RCB7_9RHOB</name>
<dbReference type="Proteomes" id="UP000231259">
    <property type="component" value="Unassembled WGS sequence"/>
</dbReference>
<keyword evidence="3" id="KW-1185">Reference proteome</keyword>
<dbReference type="InterPro" id="IPR029068">
    <property type="entry name" value="Glyas_Bleomycin-R_OHBP_Dase"/>
</dbReference>
<gene>
    <name evidence="2" type="ORF">P775_16005</name>
</gene>
<accession>A0A2G8RCB7</accession>
<dbReference type="PANTHER" id="PTHR40265:SF1">
    <property type="entry name" value="GLYOXALASE-LIKE DOMAIN-CONTAINING PROTEIN"/>
    <property type="match status" value="1"/>
</dbReference>
<organism evidence="2 3">
    <name type="scientific">Puniceibacterium antarcticum</name>
    <dbReference type="NCBI Taxonomy" id="1206336"/>
    <lineage>
        <taxon>Bacteria</taxon>
        <taxon>Pseudomonadati</taxon>
        <taxon>Pseudomonadota</taxon>
        <taxon>Alphaproteobacteria</taxon>
        <taxon>Rhodobacterales</taxon>
        <taxon>Paracoccaceae</taxon>
        <taxon>Puniceibacterium</taxon>
    </lineage>
</organism>
<sequence>MEALDHIVINTLTGIDTAAALFTALGFTLTPLGRHSLGSLNHLMVVEGAYLELVGVPVTGKQRADVLNSALGLNGFVLRSFDADATHAHLAAAGLSPADPVSFSRPVDLGGSMADAKFRTVRVPEDLFPAGRVYVCEHLTPALVWRPEWMTHPNRFTGFDSIGVASTEPAAAAAHYAALCRSERVERTGGWRILAEGIAIDISTGSVPAFTNCGLRFASLDVISANAQALDGVVWEEVACGHGTLRVPALDLTLDCRGTA</sequence>
<evidence type="ECO:0000313" key="2">
    <source>
        <dbReference type="EMBL" id="PIL19170.1"/>
    </source>
</evidence>
<dbReference type="Gene3D" id="3.10.180.10">
    <property type="entry name" value="2,3-Dihydroxybiphenyl 1,2-Dioxygenase, domain 1"/>
    <property type="match status" value="1"/>
</dbReference>
<protein>
    <recommendedName>
        <fullName evidence="1">Glyoxalase-like domain-containing protein</fullName>
    </recommendedName>
</protein>